<dbReference type="AlphaFoldDB" id="A0AB38VSA2"/>
<accession>A0AB38VSA2</accession>
<evidence type="ECO:0000313" key="1">
    <source>
        <dbReference type="EMBL" id="VEH06996.1"/>
    </source>
</evidence>
<name>A0AB38VSA2_9CORY</name>
<dbReference type="EMBL" id="LR134377">
    <property type="protein sequence ID" value="VEH06996.1"/>
    <property type="molecule type" value="Genomic_DNA"/>
</dbReference>
<gene>
    <name evidence="1" type="ORF">NCTC949_01471</name>
</gene>
<dbReference type="Proteomes" id="UP000271380">
    <property type="component" value="Chromosome"/>
</dbReference>
<protein>
    <submittedName>
        <fullName evidence="1">Virulence-associated E family protein</fullName>
    </submittedName>
</protein>
<sequence>MDQIWAEALFRFKSGEQLHLTGVVAEAVRQEQDAAIESDERAGLVEEYLDTPLPDGWVSMSVRERRAYLSGADGDFTDFASRAGGLKRWFVSNAEIWAECFGRDPVDMKPADSYAIASIMQKMPMWAKTGIVRKVPPYGKQRLYEFEVGEQPPF</sequence>
<reference evidence="1 2" key="1">
    <citation type="submission" date="2018-12" db="EMBL/GenBank/DDBJ databases">
        <authorList>
            <consortium name="Pathogen Informatics"/>
        </authorList>
    </citation>
    <scope>NUCLEOTIDE SEQUENCE [LARGE SCALE GENOMIC DNA]</scope>
    <source>
        <strain evidence="1 2">NCTC949</strain>
    </source>
</reference>
<proteinExistence type="predicted"/>
<evidence type="ECO:0000313" key="2">
    <source>
        <dbReference type="Proteomes" id="UP000271380"/>
    </source>
</evidence>
<organism evidence="1 2">
    <name type="scientific">Corynebacterium kutscheri</name>
    <dbReference type="NCBI Taxonomy" id="35755"/>
    <lineage>
        <taxon>Bacteria</taxon>
        <taxon>Bacillati</taxon>
        <taxon>Actinomycetota</taxon>
        <taxon>Actinomycetes</taxon>
        <taxon>Mycobacteriales</taxon>
        <taxon>Corynebacteriaceae</taxon>
        <taxon>Corynebacterium</taxon>
    </lineage>
</organism>